<reference evidence="4" key="2">
    <citation type="journal article" date="2018" name="Plant J.">
        <title>The Sorghum bicolor reference genome: improved assembly, gene annotations, a transcriptome atlas, and signatures of genome organization.</title>
        <authorList>
            <person name="McCormick R.F."/>
            <person name="Truong S.K."/>
            <person name="Sreedasyam A."/>
            <person name="Jenkins J."/>
            <person name="Shu S."/>
            <person name="Sims D."/>
            <person name="Kennedy M."/>
            <person name="Amirebrahimi M."/>
            <person name="Weers B.D."/>
            <person name="McKinley B."/>
            <person name="Mattison A."/>
            <person name="Morishige D.T."/>
            <person name="Grimwood J."/>
            <person name="Schmutz J."/>
            <person name="Mullet J.E."/>
        </authorList>
    </citation>
    <scope>NUCLEOTIDE SEQUENCE [LARGE SCALE GENOMIC DNA]</scope>
    <source>
        <strain evidence="4">cv. BTx623</strain>
    </source>
</reference>
<dbReference type="InParanoid" id="A0A1Z5RF39"/>
<feature type="compositionally biased region" description="Basic and acidic residues" evidence="1">
    <location>
        <begin position="20"/>
        <end position="34"/>
    </location>
</feature>
<dbReference type="AlphaFoldDB" id="A0A1Z5RF39"/>
<feature type="region of interest" description="Disordered" evidence="1">
    <location>
        <begin position="1"/>
        <end position="69"/>
    </location>
</feature>
<dbReference type="Pfam" id="PF12274">
    <property type="entry name" value="DUF3615"/>
    <property type="match status" value="1"/>
</dbReference>
<evidence type="ECO:0000256" key="1">
    <source>
        <dbReference type="SAM" id="MobiDB-lite"/>
    </source>
</evidence>
<evidence type="ECO:0000313" key="4">
    <source>
        <dbReference type="Proteomes" id="UP000000768"/>
    </source>
</evidence>
<dbReference type="InterPro" id="IPR022059">
    <property type="entry name" value="DUF3615"/>
</dbReference>
<feature type="compositionally biased region" description="Basic residues" evidence="1">
    <location>
        <begin position="35"/>
        <end position="45"/>
    </location>
</feature>
<dbReference type="EMBL" id="CM000765">
    <property type="protein sequence ID" value="OQU82317.1"/>
    <property type="molecule type" value="Genomic_DNA"/>
</dbReference>
<proteinExistence type="predicted"/>
<evidence type="ECO:0000259" key="2">
    <source>
        <dbReference type="Pfam" id="PF12274"/>
    </source>
</evidence>
<dbReference type="Gramene" id="OQU82317">
    <property type="protein sequence ID" value="OQU82317"/>
    <property type="gene ID" value="SORBI_3006G213601"/>
</dbReference>
<accession>A0A1Z5RF39</accession>
<sequence length="332" mass="37525">MGIPIYSDGPKGLSPKSPNQRRDCTEVRGADPRGTRARQRRRERIRRGNDARQLRGGQTFDGNRQGVGDACFRRRRSGSAAGHAQGRSPTLSHQYRRACVLVSRLSAALDLLQGGRMAYLPPLEVEVDYYESIDQHLFKQLFRESGPKYLEIQGQQMQTAIQCLKYYNARHPGLEYVLASEKVMQSAGTSMAGGVWAHGNFVARQRKARCFSFLYGPRTLFFFEMNGSPYHGGIVTCAPLDEPVNEAYKFLGFPLWWAKRRSGKYDCVCLICGSRYTVQGTCSNVKFSCGHRRIDRLCRMCFRRSEVLHPSPGEFAHGHQIDATFSYFSVIA</sequence>
<evidence type="ECO:0000313" key="3">
    <source>
        <dbReference type="EMBL" id="OQU82317.1"/>
    </source>
</evidence>
<feature type="domain" description="DUF3615" evidence="2">
    <location>
        <begin position="162"/>
        <end position="274"/>
    </location>
</feature>
<dbReference type="Proteomes" id="UP000000768">
    <property type="component" value="Chromosome 6"/>
</dbReference>
<keyword evidence="4" id="KW-1185">Reference proteome</keyword>
<gene>
    <name evidence="3" type="ORF">SORBI_3006G213601</name>
</gene>
<dbReference type="PANTHER" id="PTHR34710">
    <property type="entry name" value="OS03G0834100 PROTEIN"/>
    <property type="match status" value="1"/>
</dbReference>
<name>A0A1Z5RF39_SORBI</name>
<reference evidence="3 4" key="1">
    <citation type="journal article" date="2009" name="Nature">
        <title>The Sorghum bicolor genome and the diversification of grasses.</title>
        <authorList>
            <person name="Paterson A.H."/>
            <person name="Bowers J.E."/>
            <person name="Bruggmann R."/>
            <person name="Dubchak I."/>
            <person name="Grimwood J."/>
            <person name="Gundlach H."/>
            <person name="Haberer G."/>
            <person name="Hellsten U."/>
            <person name="Mitros T."/>
            <person name="Poliakov A."/>
            <person name="Schmutz J."/>
            <person name="Spannagl M."/>
            <person name="Tang H."/>
            <person name="Wang X."/>
            <person name="Wicker T."/>
            <person name="Bharti A.K."/>
            <person name="Chapman J."/>
            <person name="Feltus F.A."/>
            <person name="Gowik U."/>
            <person name="Grigoriev I.V."/>
            <person name="Lyons E."/>
            <person name="Maher C.A."/>
            <person name="Martis M."/>
            <person name="Narechania A."/>
            <person name="Otillar R.P."/>
            <person name="Penning B.W."/>
            <person name="Salamov A.A."/>
            <person name="Wang Y."/>
            <person name="Zhang L."/>
            <person name="Carpita N.C."/>
            <person name="Freeling M."/>
            <person name="Gingle A.R."/>
            <person name="Hash C.T."/>
            <person name="Keller B."/>
            <person name="Klein P."/>
            <person name="Kresovich S."/>
            <person name="McCann M.C."/>
            <person name="Ming R."/>
            <person name="Peterson D.G."/>
            <person name="Mehboob-ur-Rahman"/>
            <person name="Ware D."/>
            <person name="Westhoff P."/>
            <person name="Mayer K.F."/>
            <person name="Messing J."/>
            <person name="Rokhsar D.S."/>
        </authorList>
    </citation>
    <scope>NUCLEOTIDE SEQUENCE [LARGE SCALE GENOMIC DNA]</scope>
    <source>
        <strain evidence="4">cv. BTx623</strain>
    </source>
</reference>
<organism evidence="3 4">
    <name type="scientific">Sorghum bicolor</name>
    <name type="common">Sorghum</name>
    <name type="synonym">Sorghum vulgare</name>
    <dbReference type="NCBI Taxonomy" id="4558"/>
    <lineage>
        <taxon>Eukaryota</taxon>
        <taxon>Viridiplantae</taxon>
        <taxon>Streptophyta</taxon>
        <taxon>Embryophyta</taxon>
        <taxon>Tracheophyta</taxon>
        <taxon>Spermatophyta</taxon>
        <taxon>Magnoliopsida</taxon>
        <taxon>Liliopsida</taxon>
        <taxon>Poales</taxon>
        <taxon>Poaceae</taxon>
        <taxon>PACMAD clade</taxon>
        <taxon>Panicoideae</taxon>
        <taxon>Andropogonodae</taxon>
        <taxon>Andropogoneae</taxon>
        <taxon>Sorghinae</taxon>
        <taxon>Sorghum</taxon>
    </lineage>
</organism>
<dbReference type="PANTHER" id="PTHR34710:SF18">
    <property type="entry name" value="OS05G0522700 PROTEIN"/>
    <property type="match status" value="1"/>
</dbReference>
<dbReference type="eggNOG" id="ENOG502R3FJ">
    <property type="taxonomic scope" value="Eukaryota"/>
</dbReference>
<protein>
    <recommendedName>
        <fullName evidence="2">DUF3615 domain-containing protein</fullName>
    </recommendedName>
</protein>